<feature type="region of interest" description="Disordered" evidence="1">
    <location>
        <begin position="47"/>
        <end position="75"/>
    </location>
</feature>
<evidence type="ECO:0000313" key="2">
    <source>
        <dbReference type="EMBL" id="EEF34205.1"/>
    </source>
</evidence>
<name>B9SQD0_RICCO</name>
<dbReference type="Proteomes" id="UP000008311">
    <property type="component" value="Unassembled WGS sequence"/>
</dbReference>
<dbReference type="AlphaFoldDB" id="B9SQD0"/>
<evidence type="ECO:0000256" key="1">
    <source>
        <dbReference type="SAM" id="MobiDB-lite"/>
    </source>
</evidence>
<accession>B9SQD0</accession>
<gene>
    <name evidence="2" type="ORF">RCOM_0980880</name>
</gene>
<keyword evidence="3" id="KW-1185">Reference proteome</keyword>
<sequence>MHNQKKPKEAEEVGFCDSRILFFGCGVEALRDRWRELNLFIAKLSIYDTDTPNSPPSSQEEKKEKSSSRGGPGRV</sequence>
<evidence type="ECO:0000313" key="3">
    <source>
        <dbReference type="Proteomes" id="UP000008311"/>
    </source>
</evidence>
<reference evidence="3" key="1">
    <citation type="journal article" date="2010" name="Nat. Biotechnol.">
        <title>Draft genome sequence of the oilseed species Ricinus communis.</title>
        <authorList>
            <person name="Chan A.P."/>
            <person name="Crabtree J."/>
            <person name="Zhao Q."/>
            <person name="Lorenzi H."/>
            <person name="Orvis J."/>
            <person name="Puiu D."/>
            <person name="Melake-Berhan A."/>
            <person name="Jones K.M."/>
            <person name="Redman J."/>
            <person name="Chen G."/>
            <person name="Cahoon E.B."/>
            <person name="Gedil M."/>
            <person name="Stanke M."/>
            <person name="Haas B.J."/>
            <person name="Wortman J.R."/>
            <person name="Fraser-Liggett C.M."/>
            <person name="Ravel J."/>
            <person name="Rabinowicz P.D."/>
        </authorList>
    </citation>
    <scope>NUCLEOTIDE SEQUENCE [LARGE SCALE GENOMIC DNA]</scope>
    <source>
        <strain evidence="3">cv. Hale</strain>
    </source>
</reference>
<proteinExistence type="predicted"/>
<dbReference type="InParanoid" id="B9SQD0"/>
<dbReference type="EMBL" id="EQ974081">
    <property type="protein sequence ID" value="EEF34205.1"/>
    <property type="molecule type" value="Genomic_DNA"/>
</dbReference>
<protein>
    <submittedName>
        <fullName evidence="2">Uncharacterized protein</fullName>
    </submittedName>
</protein>
<organism evidence="2 3">
    <name type="scientific">Ricinus communis</name>
    <name type="common">Castor bean</name>
    <dbReference type="NCBI Taxonomy" id="3988"/>
    <lineage>
        <taxon>Eukaryota</taxon>
        <taxon>Viridiplantae</taxon>
        <taxon>Streptophyta</taxon>
        <taxon>Embryophyta</taxon>
        <taxon>Tracheophyta</taxon>
        <taxon>Spermatophyta</taxon>
        <taxon>Magnoliopsida</taxon>
        <taxon>eudicotyledons</taxon>
        <taxon>Gunneridae</taxon>
        <taxon>Pentapetalae</taxon>
        <taxon>rosids</taxon>
        <taxon>fabids</taxon>
        <taxon>Malpighiales</taxon>
        <taxon>Euphorbiaceae</taxon>
        <taxon>Acalyphoideae</taxon>
        <taxon>Acalypheae</taxon>
        <taxon>Ricinus</taxon>
    </lineage>
</organism>